<reference evidence="1 2" key="1">
    <citation type="submission" date="2024-01" db="EMBL/GenBank/DDBJ databases">
        <title>A telomere-to-telomere, gap-free genome of sweet tea (Lithocarpus litseifolius).</title>
        <authorList>
            <person name="Zhou J."/>
        </authorList>
    </citation>
    <scope>NUCLEOTIDE SEQUENCE [LARGE SCALE GENOMIC DNA]</scope>
    <source>
        <strain evidence="1">Zhou-2022a</strain>
        <tissue evidence="1">Leaf</tissue>
    </source>
</reference>
<keyword evidence="2" id="KW-1185">Reference proteome</keyword>
<dbReference type="EMBL" id="JAZDWU010000002">
    <property type="protein sequence ID" value="KAL0009896.1"/>
    <property type="molecule type" value="Genomic_DNA"/>
</dbReference>
<organism evidence="1 2">
    <name type="scientific">Lithocarpus litseifolius</name>
    <dbReference type="NCBI Taxonomy" id="425828"/>
    <lineage>
        <taxon>Eukaryota</taxon>
        <taxon>Viridiplantae</taxon>
        <taxon>Streptophyta</taxon>
        <taxon>Embryophyta</taxon>
        <taxon>Tracheophyta</taxon>
        <taxon>Spermatophyta</taxon>
        <taxon>Magnoliopsida</taxon>
        <taxon>eudicotyledons</taxon>
        <taxon>Gunneridae</taxon>
        <taxon>Pentapetalae</taxon>
        <taxon>rosids</taxon>
        <taxon>fabids</taxon>
        <taxon>Fagales</taxon>
        <taxon>Fagaceae</taxon>
        <taxon>Lithocarpus</taxon>
    </lineage>
</organism>
<gene>
    <name evidence="1" type="ORF">SO802_005004</name>
</gene>
<accession>A0AAW2DHI3</accession>
<evidence type="ECO:0000313" key="1">
    <source>
        <dbReference type="EMBL" id="KAL0009896.1"/>
    </source>
</evidence>
<name>A0AAW2DHI3_9ROSI</name>
<sequence length="182" mass="21231">MLKSGILDLPTPKQPAFMERQIASNIELAQQGQVRLSICNVTISTVTDDSIQEVSYERRKWQRERTLCFQEIIPKCPRTDSNNFISADADMAYNDYYKQAIIIMERVVKLDTLEDTCIPEVFKERTWTKLLNPSGVVYSKIIREFFSNASVDGDHIYCWVRHKEFVITRESIQEFLEVRPLS</sequence>
<evidence type="ECO:0000313" key="2">
    <source>
        <dbReference type="Proteomes" id="UP001459277"/>
    </source>
</evidence>
<dbReference type="AlphaFoldDB" id="A0AAW2DHI3"/>
<proteinExistence type="predicted"/>
<protein>
    <submittedName>
        <fullName evidence="1">Uncharacterized protein</fullName>
    </submittedName>
</protein>
<dbReference type="Proteomes" id="UP001459277">
    <property type="component" value="Unassembled WGS sequence"/>
</dbReference>
<comment type="caution">
    <text evidence="1">The sequence shown here is derived from an EMBL/GenBank/DDBJ whole genome shotgun (WGS) entry which is preliminary data.</text>
</comment>